<dbReference type="EMBL" id="SRLO01000124">
    <property type="protein sequence ID" value="TNN73458.1"/>
    <property type="molecule type" value="Genomic_DNA"/>
</dbReference>
<gene>
    <name evidence="1" type="ORF">EYF80_016248</name>
</gene>
<sequence>MLVTVEANNWARQSCNLISKKPEASATAECRAAHGPISARMHTAGEPPVRYPEIAHLHRAHILSLYSHDLIFSLHFHGTRRSTQDQQQH</sequence>
<accession>A0A4Z2I692</accession>
<protein>
    <submittedName>
        <fullName evidence="1">Uncharacterized protein</fullName>
    </submittedName>
</protein>
<evidence type="ECO:0000313" key="2">
    <source>
        <dbReference type="Proteomes" id="UP000314294"/>
    </source>
</evidence>
<organism evidence="1 2">
    <name type="scientific">Liparis tanakae</name>
    <name type="common">Tanaka's snailfish</name>
    <dbReference type="NCBI Taxonomy" id="230148"/>
    <lineage>
        <taxon>Eukaryota</taxon>
        <taxon>Metazoa</taxon>
        <taxon>Chordata</taxon>
        <taxon>Craniata</taxon>
        <taxon>Vertebrata</taxon>
        <taxon>Euteleostomi</taxon>
        <taxon>Actinopterygii</taxon>
        <taxon>Neopterygii</taxon>
        <taxon>Teleostei</taxon>
        <taxon>Neoteleostei</taxon>
        <taxon>Acanthomorphata</taxon>
        <taxon>Eupercaria</taxon>
        <taxon>Perciformes</taxon>
        <taxon>Cottioidei</taxon>
        <taxon>Cottales</taxon>
        <taxon>Liparidae</taxon>
        <taxon>Liparis</taxon>
    </lineage>
</organism>
<comment type="caution">
    <text evidence="1">The sequence shown here is derived from an EMBL/GenBank/DDBJ whole genome shotgun (WGS) entry which is preliminary data.</text>
</comment>
<evidence type="ECO:0000313" key="1">
    <source>
        <dbReference type="EMBL" id="TNN73458.1"/>
    </source>
</evidence>
<reference evidence="1 2" key="1">
    <citation type="submission" date="2019-03" db="EMBL/GenBank/DDBJ databases">
        <title>First draft genome of Liparis tanakae, snailfish: a comprehensive survey of snailfish specific genes.</title>
        <authorList>
            <person name="Kim W."/>
            <person name="Song I."/>
            <person name="Jeong J.-H."/>
            <person name="Kim D."/>
            <person name="Kim S."/>
            <person name="Ryu S."/>
            <person name="Song J.Y."/>
            <person name="Lee S.K."/>
        </authorList>
    </citation>
    <scope>NUCLEOTIDE SEQUENCE [LARGE SCALE GENOMIC DNA]</scope>
    <source>
        <tissue evidence="1">Muscle</tissue>
    </source>
</reference>
<proteinExistence type="predicted"/>
<keyword evidence="2" id="KW-1185">Reference proteome</keyword>
<name>A0A4Z2I692_9TELE</name>
<dbReference type="AlphaFoldDB" id="A0A4Z2I692"/>
<dbReference type="Proteomes" id="UP000314294">
    <property type="component" value="Unassembled WGS sequence"/>
</dbReference>